<evidence type="ECO:0000256" key="5">
    <source>
        <dbReference type="RuleBase" id="RU004046"/>
    </source>
</evidence>
<dbReference type="CDD" id="cd24008">
    <property type="entry name" value="ASKHA_NBD_GLK"/>
    <property type="match status" value="1"/>
</dbReference>
<dbReference type="EC" id="2.7.1.2" evidence="6"/>
<dbReference type="SUPFAM" id="SSF53067">
    <property type="entry name" value="Actin-like ATPase domain"/>
    <property type="match status" value="1"/>
</dbReference>
<comment type="caution">
    <text evidence="6">The sequence shown here is derived from an EMBL/GenBank/DDBJ whole genome shotgun (WGS) entry which is preliminary data.</text>
</comment>
<dbReference type="PANTHER" id="PTHR47690">
    <property type="entry name" value="GLUCOKINASE"/>
    <property type="match status" value="1"/>
</dbReference>
<dbReference type="EMBL" id="JARXRN010000025">
    <property type="protein sequence ID" value="MDH5830971.1"/>
    <property type="molecule type" value="Genomic_DNA"/>
</dbReference>
<keyword evidence="2" id="KW-0547">Nucleotide-binding</keyword>
<dbReference type="InterPro" id="IPR043129">
    <property type="entry name" value="ATPase_NBD"/>
</dbReference>
<keyword evidence="7" id="KW-1185">Reference proteome</keyword>
<gene>
    <name evidence="6" type="ORF">QFW80_10640</name>
</gene>
<keyword evidence="4" id="KW-0067">ATP-binding</keyword>
<dbReference type="Pfam" id="PF02685">
    <property type="entry name" value="Glucokinase"/>
    <property type="match status" value="1"/>
</dbReference>
<dbReference type="GO" id="GO:0004340">
    <property type="term" value="F:glucokinase activity"/>
    <property type="evidence" value="ECO:0007669"/>
    <property type="project" value="UniProtKB-EC"/>
</dbReference>
<organism evidence="6 7">
    <name type="scientific">Luteimonas rhizosphaericola</name>
    <dbReference type="NCBI Taxonomy" id="3042024"/>
    <lineage>
        <taxon>Bacteria</taxon>
        <taxon>Pseudomonadati</taxon>
        <taxon>Pseudomonadota</taxon>
        <taxon>Gammaproteobacteria</taxon>
        <taxon>Lysobacterales</taxon>
        <taxon>Lysobacteraceae</taxon>
        <taxon>Luteimonas</taxon>
    </lineage>
</organism>
<dbReference type="InterPro" id="IPR050201">
    <property type="entry name" value="Bacterial_glucokinase"/>
</dbReference>
<proteinExistence type="inferred from homology"/>
<dbReference type="Gene3D" id="3.30.420.40">
    <property type="match status" value="1"/>
</dbReference>
<evidence type="ECO:0000256" key="3">
    <source>
        <dbReference type="ARBA" id="ARBA00022777"/>
    </source>
</evidence>
<evidence type="ECO:0000256" key="4">
    <source>
        <dbReference type="ARBA" id="ARBA00022840"/>
    </source>
</evidence>
<dbReference type="Proteomes" id="UP001156831">
    <property type="component" value="Unassembled WGS sequence"/>
</dbReference>
<evidence type="ECO:0000313" key="6">
    <source>
        <dbReference type="EMBL" id="MDH5830971.1"/>
    </source>
</evidence>
<dbReference type="RefSeq" id="WP_280601890.1">
    <property type="nucleotide sequence ID" value="NZ_JARXRN010000025.1"/>
</dbReference>
<evidence type="ECO:0000256" key="2">
    <source>
        <dbReference type="ARBA" id="ARBA00022741"/>
    </source>
</evidence>
<protein>
    <submittedName>
        <fullName evidence="6">Glucokinase</fullName>
        <ecNumber evidence="6">2.7.1.2</ecNumber>
    </submittedName>
</protein>
<dbReference type="InterPro" id="IPR003836">
    <property type="entry name" value="Glucokinase"/>
</dbReference>
<comment type="similarity">
    <text evidence="5">Belongs to the bacterial glucokinase family.</text>
</comment>
<dbReference type="PANTHER" id="PTHR47690:SF1">
    <property type="entry name" value="GLUCOKINASE"/>
    <property type="match status" value="1"/>
</dbReference>
<sequence length="345" mass="36191">MTRPLPAAGPRPIPAPFLAADVGGTHVRVGLVTASPEAPTHYRKFACADFPGLAAILEAYLAELPAPALVRRGVIACAGHPLEDGSLLSVNLPWPVAPARIREQLGFEDLRLVNDFEAVAHAVASADAHSLLRLSGPERAPVGPTLVVGPGTGLGAAVRIPSRGGAVVLATEAGQASLTVSTEAEMAVLREFLRERRHVSIEHALSGPGLVRLHDALARVHGTRPTHSTPDTITAAAQAGDDPLARDTLELFCGLLGSAVGDMALLYGAHGGVALAGGILPQIRDFLLHSSFVQRFLDKGPMREALLRIPVTLVEHGQLGVIGAAGWYLDQDQNDNERTDARLLT</sequence>
<evidence type="ECO:0000256" key="1">
    <source>
        <dbReference type="ARBA" id="ARBA00022679"/>
    </source>
</evidence>
<keyword evidence="3" id="KW-0418">Kinase</keyword>
<accession>A0ABT6JLM0</accession>
<name>A0ABT6JLM0_9GAMM</name>
<evidence type="ECO:0000313" key="7">
    <source>
        <dbReference type="Proteomes" id="UP001156831"/>
    </source>
</evidence>
<dbReference type="Gene3D" id="3.40.367.20">
    <property type="match status" value="1"/>
</dbReference>
<dbReference type="NCBIfam" id="NF009073">
    <property type="entry name" value="PRK12408.1"/>
    <property type="match status" value="1"/>
</dbReference>
<reference evidence="6 7" key="1">
    <citation type="submission" date="2023-04" db="EMBL/GenBank/DDBJ databases">
        <title>Luteimonas sp. M1R5S18.</title>
        <authorList>
            <person name="Sun J.-Q."/>
        </authorList>
    </citation>
    <scope>NUCLEOTIDE SEQUENCE [LARGE SCALE GENOMIC DNA]</scope>
    <source>
        <strain evidence="6 7">M1R5S18</strain>
    </source>
</reference>
<keyword evidence="1 6" id="KW-0808">Transferase</keyword>